<evidence type="ECO:0000313" key="4">
    <source>
        <dbReference type="Proteomes" id="UP001217582"/>
    </source>
</evidence>
<dbReference type="EMBL" id="CP119916">
    <property type="protein sequence ID" value="WFD14267.1"/>
    <property type="molecule type" value="Genomic_DNA"/>
</dbReference>
<feature type="domain" description="Peroxisomal membrane protein PEX14-like KPWE" evidence="2">
    <location>
        <begin position="35"/>
        <end position="83"/>
    </location>
</feature>
<sequence length="85" mass="9677">MEQAKQFYLQQKYPISTHSRDARASEVKQTSESEQYPPSFHAIVELIATGQESQIPGIRDIPLQINPAPPSESKMVCPKKPWEPR</sequence>
<proteinExistence type="predicted"/>
<reference evidence="3 4" key="1">
    <citation type="submission" date="2023-03" db="EMBL/GenBank/DDBJ databases">
        <title>Mating type loci evolution in Malassezia.</title>
        <authorList>
            <person name="Coelho M.A."/>
        </authorList>
    </citation>
    <scope>NUCLEOTIDE SEQUENCE [LARGE SCALE GENOMIC DNA]</scope>
    <source>
        <strain evidence="3 4">CBS 13387</strain>
    </source>
</reference>
<evidence type="ECO:0000256" key="1">
    <source>
        <dbReference type="SAM" id="MobiDB-lite"/>
    </source>
</evidence>
<dbReference type="InterPro" id="IPR040554">
    <property type="entry name" value="KPWE_PEX14_dom"/>
</dbReference>
<evidence type="ECO:0000259" key="2">
    <source>
        <dbReference type="Pfam" id="PF17733"/>
    </source>
</evidence>
<protein>
    <recommendedName>
        <fullName evidence="2">Peroxisomal membrane protein PEX14-like KPWE domain-containing protein</fullName>
    </recommendedName>
</protein>
<dbReference type="PANTHER" id="PTHR36855">
    <property type="entry name" value="CHROMOSOME 10, WHOLE GENOME SHOTGUN SEQUENCE"/>
    <property type="match status" value="1"/>
</dbReference>
<keyword evidence="4" id="KW-1185">Reference proteome</keyword>
<accession>A0AAJ5YY13</accession>
<feature type="region of interest" description="Disordered" evidence="1">
    <location>
        <begin position="65"/>
        <end position="85"/>
    </location>
</feature>
<evidence type="ECO:0000313" key="3">
    <source>
        <dbReference type="EMBL" id="WFD14267.1"/>
    </source>
</evidence>
<dbReference type="Pfam" id="PF17733">
    <property type="entry name" value="KPWE_dom"/>
    <property type="match status" value="1"/>
</dbReference>
<name>A0AAJ5YY13_9BASI</name>
<dbReference type="AlphaFoldDB" id="A0AAJ5YY13"/>
<dbReference type="Proteomes" id="UP001217582">
    <property type="component" value="Chromosome 1"/>
</dbReference>
<organism evidence="3 4">
    <name type="scientific">Malassezia arunalokei</name>
    <dbReference type="NCBI Taxonomy" id="1514897"/>
    <lineage>
        <taxon>Eukaryota</taxon>
        <taxon>Fungi</taxon>
        <taxon>Dikarya</taxon>
        <taxon>Basidiomycota</taxon>
        <taxon>Ustilaginomycotina</taxon>
        <taxon>Malasseziomycetes</taxon>
        <taxon>Malasseziales</taxon>
        <taxon>Malasseziaceae</taxon>
        <taxon>Malassezia</taxon>
    </lineage>
</organism>
<dbReference type="PANTHER" id="PTHR36855:SF1">
    <property type="entry name" value="PEROXISOME MEMBRANE ANCHOR PROTEIN PEX14P N-TERMINAL DOMAIN-CONTAINING PROTEIN"/>
    <property type="match status" value="1"/>
</dbReference>
<gene>
    <name evidence="3" type="ORF">MARU1_000268</name>
</gene>